<name>A0A0B7JPM8_BIOOC</name>
<dbReference type="SUPFAM" id="SSF47095">
    <property type="entry name" value="HMG-box"/>
    <property type="match status" value="1"/>
</dbReference>
<feature type="compositionally biased region" description="Low complexity" evidence="5">
    <location>
        <begin position="12"/>
        <end position="27"/>
    </location>
</feature>
<dbReference type="Pfam" id="PF24245">
    <property type="entry name" value="INO80F"/>
    <property type="match status" value="1"/>
</dbReference>
<organism evidence="7">
    <name type="scientific">Bionectria ochroleuca</name>
    <name type="common">Gliocladium roseum</name>
    <dbReference type="NCBI Taxonomy" id="29856"/>
    <lineage>
        <taxon>Eukaryota</taxon>
        <taxon>Fungi</taxon>
        <taxon>Dikarya</taxon>
        <taxon>Ascomycota</taxon>
        <taxon>Pezizomycotina</taxon>
        <taxon>Sordariomycetes</taxon>
        <taxon>Hypocreomycetidae</taxon>
        <taxon>Hypocreales</taxon>
        <taxon>Bionectriaceae</taxon>
        <taxon>Clonostachys</taxon>
    </lineage>
</organism>
<protein>
    <recommendedName>
        <fullName evidence="6">HMG box domain-containing protein</fullName>
    </recommendedName>
</protein>
<dbReference type="AlphaFoldDB" id="A0A0B7JPM8"/>
<feature type="DNA-binding region" description="HMG box" evidence="3">
    <location>
        <begin position="169"/>
        <end position="237"/>
    </location>
</feature>
<evidence type="ECO:0000256" key="2">
    <source>
        <dbReference type="ARBA" id="ARBA00023242"/>
    </source>
</evidence>
<feature type="compositionally biased region" description="Polar residues" evidence="5">
    <location>
        <begin position="136"/>
        <end position="166"/>
    </location>
</feature>
<dbReference type="CDD" id="cd00084">
    <property type="entry name" value="HMG-box_SF"/>
    <property type="match status" value="1"/>
</dbReference>
<feature type="coiled-coil region" evidence="4">
    <location>
        <begin position="42"/>
        <end position="76"/>
    </location>
</feature>
<dbReference type="InterPro" id="IPR056513">
    <property type="entry name" value="INO80F"/>
</dbReference>
<evidence type="ECO:0000313" key="7">
    <source>
        <dbReference type="EMBL" id="CEO45247.1"/>
    </source>
</evidence>
<feature type="domain" description="HMG box" evidence="6">
    <location>
        <begin position="169"/>
        <end position="237"/>
    </location>
</feature>
<dbReference type="InterPro" id="IPR036910">
    <property type="entry name" value="HMG_box_dom_sf"/>
</dbReference>
<feature type="compositionally biased region" description="Acidic residues" evidence="5">
    <location>
        <begin position="302"/>
        <end position="312"/>
    </location>
</feature>
<gene>
    <name evidence="7" type="ORF">BN869_000001302_1</name>
</gene>
<dbReference type="GO" id="GO:0005634">
    <property type="term" value="C:nucleus"/>
    <property type="evidence" value="ECO:0007669"/>
    <property type="project" value="UniProtKB-SubCell"/>
</dbReference>
<evidence type="ECO:0000256" key="1">
    <source>
        <dbReference type="ARBA" id="ARBA00004123"/>
    </source>
</evidence>
<evidence type="ECO:0000259" key="6">
    <source>
        <dbReference type="PROSITE" id="PS50118"/>
    </source>
</evidence>
<evidence type="ECO:0000256" key="5">
    <source>
        <dbReference type="SAM" id="MobiDB-lite"/>
    </source>
</evidence>
<feature type="compositionally biased region" description="Acidic residues" evidence="5">
    <location>
        <begin position="240"/>
        <end position="264"/>
    </location>
</feature>
<feature type="compositionally biased region" description="Basic and acidic residues" evidence="5">
    <location>
        <begin position="265"/>
        <end position="282"/>
    </location>
</feature>
<feature type="region of interest" description="Disordered" evidence="5">
    <location>
        <begin position="1"/>
        <end position="27"/>
    </location>
</feature>
<feature type="compositionally biased region" description="Basic and acidic residues" evidence="5">
    <location>
        <begin position="181"/>
        <end position="239"/>
    </location>
</feature>
<proteinExistence type="predicted"/>
<keyword evidence="2 3" id="KW-0539">Nucleus</keyword>
<feature type="compositionally biased region" description="Basic and acidic residues" evidence="5">
    <location>
        <begin position="313"/>
        <end position="323"/>
    </location>
</feature>
<reference evidence="7" key="1">
    <citation type="submission" date="2015-01" db="EMBL/GenBank/DDBJ databases">
        <authorList>
            <person name="Durling Mikael"/>
        </authorList>
    </citation>
    <scope>NUCLEOTIDE SEQUENCE</scope>
</reference>
<dbReference type="SMART" id="SM00398">
    <property type="entry name" value="HMG"/>
    <property type="match status" value="1"/>
</dbReference>
<comment type="subcellular location">
    <subcellularLocation>
        <location evidence="1">Nucleus</location>
    </subcellularLocation>
</comment>
<feature type="region of interest" description="Disordered" evidence="5">
    <location>
        <begin position="77"/>
        <end position="323"/>
    </location>
</feature>
<keyword evidence="3" id="KW-0238">DNA-binding</keyword>
<evidence type="ECO:0000256" key="4">
    <source>
        <dbReference type="SAM" id="Coils"/>
    </source>
</evidence>
<keyword evidence="4" id="KW-0175">Coiled coil</keyword>
<dbReference type="Gene3D" id="1.10.30.10">
    <property type="entry name" value="High mobility group box domain"/>
    <property type="match status" value="1"/>
</dbReference>
<sequence length="323" mass="36567">MPPKRKHTEVDSAPTASAVPPSLPPSVEEAYRRKCIQLKNRTNEVEEANDAARLRLARIKRQVEKLRIERAFLLEQLAKRTSTNVEDSEGSPSPPPTEHFSAGIHEADANVRKPKDKPLRIKRGHRKTDADGKDTPSASFTQRAGSGSPAPSEQGDSGKKGTTNGAKKSAKPSDAFELFCSEERAAVEEQSKDKEDANVDEELERRWKELSDEKKDEYKTQFEELVKRREKEDKDSKEDEDKEDKEDEDKDKEDDDKEKEDDDKEKEKEDAALELKKEDEPASSKPAAQDEDVEMGNSENAEQAEEKEDKEDKEDKEAKESKD</sequence>
<accession>A0A0B7JPM8</accession>
<dbReference type="GO" id="GO:0003677">
    <property type="term" value="F:DNA binding"/>
    <property type="evidence" value="ECO:0007669"/>
    <property type="project" value="UniProtKB-UniRule"/>
</dbReference>
<evidence type="ECO:0000256" key="3">
    <source>
        <dbReference type="PROSITE-ProRule" id="PRU00267"/>
    </source>
</evidence>
<dbReference type="PROSITE" id="PS50118">
    <property type="entry name" value="HMG_BOX_2"/>
    <property type="match status" value="1"/>
</dbReference>
<feature type="compositionally biased region" description="Basic and acidic residues" evidence="5">
    <location>
        <begin position="105"/>
        <end position="119"/>
    </location>
</feature>
<dbReference type="EMBL" id="CDPU01000002">
    <property type="protein sequence ID" value="CEO45247.1"/>
    <property type="molecule type" value="Genomic_DNA"/>
</dbReference>
<dbReference type="InterPro" id="IPR009071">
    <property type="entry name" value="HMG_box_dom"/>
</dbReference>
<dbReference type="Pfam" id="PF00505">
    <property type="entry name" value="HMG_box"/>
    <property type="match status" value="1"/>
</dbReference>